<proteinExistence type="predicted"/>
<organism evidence="1">
    <name type="scientific">Rhizophora mucronata</name>
    <name type="common">Asiatic mangrove</name>
    <dbReference type="NCBI Taxonomy" id="61149"/>
    <lineage>
        <taxon>Eukaryota</taxon>
        <taxon>Viridiplantae</taxon>
        <taxon>Streptophyta</taxon>
        <taxon>Embryophyta</taxon>
        <taxon>Tracheophyta</taxon>
        <taxon>Spermatophyta</taxon>
        <taxon>Magnoliopsida</taxon>
        <taxon>eudicotyledons</taxon>
        <taxon>Gunneridae</taxon>
        <taxon>Pentapetalae</taxon>
        <taxon>rosids</taxon>
        <taxon>fabids</taxon>
        <taxon>Malpighiales</taxon>
        <taxon>Rhizophoraceae</taxon>
        <taxon>Rhizophora</taxon>
    </lineage>
</organism>
<protein>
    <submittedName>
        <fullName evidence="1">Uncharacterized protein MANES_02G076400</fullName>
    </submittedName>
</protein>
<name>A0A2P2M730_RHIMU</name>
<evidence type="ECO:0000313" key="1">
    <source>
        <dbReference type="EMBL" id="MBX26038.1"/>
    </source>
</evidence>
<reference evidence="1" key="1">
    <citation type="submission" date="2018-02" db="EMBL/GenBank/DDBJ databases">
        <title>Rhizophora mucronata_Transcriptome.</title>
        <authorList>
            <person name="Meera S.P."/>
            <person name="Sreeshan A."/>
            <person name="Augustine A."/>
        </authorList>
    </citation>
    <scope>NUCLEOTIDE SEQUENCE</scope>
    <source>
        <tissue evidence="1">Leaf</tissue>
    </source>
</reference>
<dbReference type="EMBL" id="GGEC01045554">
    <property type="protein sequence ID" value="MBX26038.1"/>
    <property type="molecule type" value="Transcribed_RNA"/>
</dbReference>
<accession>A0A2P2M730</accession>
<dbReference type="AlphaFoldDB" id="A0A2P2M730"/>
<sequence>MLSWNQTRKQSLFPPLPSCYFLTVKQKLEQNDQHQTLSAVLVSIDSSVPKTPTFQSRLFCWHRKTSTGVRKKTSSALFLAILFFI</sequence>